<dbReference type="STRING" id="568860.SAMN05421811_12175"/>
<evidence type="ECO:0000256" key="1">
    <source>
        <dbReference type="SAM" id="MobiDB-lite"/>
    </source>
</evidence>
<organism evidence="2 3">
    <name type="scientific">Nonomuraea wenchangensis</name>
    <dbReference type="NCBI Taxonomy" id="568860"/>
    <lineage>
        <taxon>Bacteria</taxon>
        <taxon>Bacillati</taxon>
        <taxon>Actinomycetota</taxon>
        <taxon>Actinomycetes</taxon>
        <taxon>Streptosporangiales</taxon>
        <taxon>Streptosporangiaceae</taxon>
        <taxon>Nonomuraea</taxon>
    </lineage>
</organism>
<reference evidence="2 3" key="1">
    <citation type="submission" date="2016-10" db="EMBL/GenBank/DDBJ databases">
        <authorList>
            <person name="de Groot N.N."/>
        </authorList>
    </citation>
    <scope>NUCLEOTIDE SEQUENCE [LARGE SCALE GENOMIC DNA]</scope>
    <source>
        <strain evidence="2 3">CGMCC 4.5598</strain>
    </source>
</reference>
<gene>
    <name evidence="2" type="ORF">SAMN05421811_12175</name>
</gene>
<evidence type="ECO:0000313" key="3">
    <source>
        <dbReference type="Proteomes" id="UP000199361"/>
    </source>
</evidence>
<dbReference type="AlphaFoldDB" id="A0A1I0LP84"/>
<feature type="region of interest" description="Disordered" evidence="1">
    <location>
        <begin position="1"/>
        <end position="20"/>
    </location>
</feature>
<proteinExistence type="predicted"/>
<sequence>MVIRPSTGHRGPSMATQEQIHAARRQIEQLRDQHSGDIRGLIHLIDAGAIKGPAADRLVRDINGWDQAYRGLFDRALNLLDTLHPDGAPS</sequence>
<protein>
    <submittedName>
        <fullName evidence="2">Uncharacterized protein</fullName>
    </submittedName>
</protein>
<name>A0A1I0LP84_9ACTN</name>
<dbReference type="EMBL" id="FOHX01000021">
    <property type="protein sequence ID" value="SEU43236.1"/>
    <property type="molecule type" value="Genomic_DNA"/>
</dbReference>
<dbReference type="Proteomes" id="UP000199361">
    <property type="component" value="Unassembled WGS sequence"/>
</dbReference>
<keyword evidence="3" id="KW-1185">Reference proteome</keyword>
<accession>A0A1I0LP84</accession>
<evidence type="ECO:0000313" key="2">
    <source>
        <dbReference type="EMBL" id="SEU43236.1"/>
    </source>
</evidence>